<reference evidence="1" key="1">
    <citation type="submission" date="2021-06" db="EMBL/GenBank/DDBJ databases">
        <authorList>
            <person name="Kallberg Y."/>
            <person name="Tangrot J."/>
            <person name="Rosling A."/>
        </authorList>
    </citation>
    <scope>NUCLEOTIDE SEQUENCE</scope>
    <source>
        <strain evidence="1">MT106</strain>
    </source>
</reference>
<evidence type="ECO:0000313" key="1">
    <source>
        <dbReference type="EMBL" id="CAG8598269.1"/>
    </source>
</evidence>
<sequence>YGAKISQIQFEGIIISAFSTCGNATQRIAGVGKSEDISQLISLRISSEHY</sequence>
<keyword evidence="2" id="KW-1185">Reference proteome</keyword>
<name>A0A9N9GF96_9GLOM</name>
<dbReference type="Proteomes" id="UP000789831">
    <property type="component" value="Unassembled WGS sequence"/>
</dbReference>
<organism evidence="1 2">
    <name type="scientific">Ambispora gerdemannii</name>
    <dbReference type="NCBI Taxonomy" id="144530"/>
    <lineage>
        <taxon>Eukaryota</taxon>
        <taxon>Fungi</taxon>
        <taxon>Fungi incertae sedis</taxon>
        <taxon>Mucoromycota</taxon>
        <taxon>Glomeromycotina</taxon>
        <taxon>Glomeromycetes</taxon>
        <taxon>Archaeosporales</taxon>
        <taxon>Ambisporaceae</taxon>
        <taxon>Ambispora</taxon>
    </lineage>
</organism>
<dbReference type="AlphaFoldDB" id="A0A9N9GF96"/>
<protein>
    <submittedName>
        <fullName evidence="1">1219_t:CDS:1</fullName>
    </submittedName>
</protein>
<gene>
    <name evidence="1" type="ORF">AGERDE_LOCUS8964</name>
</gene>
<feature type="non-terminal residue" evidence="1">
    <location>
        <position position="50"/>
    </location>
</feature>
<comment type="caution">
    <text evidence="1">The sequence shown here is derived from an EMBL/GenBank/DDBJ whole genome shotgun (WGS) entry which is preliminary data.</text>
</comment>
<evidence type="ECO:0000313" key="2">
    <source>
        <dbReference type="Proteomes" id="UP000789831"/>
    </source>
</evidence>
<accession>A0A9N9GF96</accession>
<proteinExistence type="predicted"/>
<dbReference type="EMBL" id="CAJVPL010002073">
    <property type="protein sequence ID" value="CAG8598269.1"/>
    <property type="molecule type" value="Genomic_DNA"/>
</dbReference>